<name>A0A8J4X8C7_CLAMG</name>
<evidence type="ECO:0000256" key="12">
    <source>
        <dbReference type="ARBA" id="ARBA00023306"/>
    </source>
</evidence>
<evidence type="ECO:0000256" key="15">
    <source>
        <dbReference type="ARBA" id="ARBA00045727"/>
    </source>
</evidence>
<evidence type="ECO:0000256" key="16">
    <source>
        <dbReference type="SAM" id="MobiDB-lite"/>
    </source>
</evidence>
<dbReference type="GO" id="GO:0045930">
    <property type="term" value="P:negative regulation of mitotic cell cycle"/>
    <property type="evidence" value="ECO:0007669"/>
    <property type="project" value="TreeGrafter"/>
</dbReference>
<keyword evidence="19" id="KW-1185">Reference proteome</keyword>
<dbReference type="GO" id="GO:0051087">
    <property type="term" value="F:protein-folding chaperone binding"/>
    <property type="evidence" value="ECO:0007669"/>
    <property type="project" value="TreeGrafter"/>
</dbReference>
<evidence type="ECO:0000256" key="9">
    <source>
        <dbReference type="ARBA" id="ARBA00022843"/>
    </source>
</evidence>
<comment type="similarity">
    <text evidence="4">Belongs to the CDI family.</text>
</comment>
<evidence type="ECO:0000256" key="7">
    <source>
        <dbReference type="ARBA" id="ARBA00022553"/>
    </source>
</evidence>
<evidence type="ECO:0000256" key="5">
    <source>
        <dbReference type="ARBA" id="ARBA00014547"/>
    </source>
</evidence>
<evidence type="ECO:0000256" key="11">
    <source>
        <dbReference type="ARBA" id="ARBA00023242"/>
    </source>
</evidence>
<keyword evidence="8" id="KW-0967">Endosome</keyword>
<evidence type="ECO:0000256" key="10">
    <source>
        <dbReference type="ARBA" id="ARBA00023013"/>
    </source>
</evidence>
<dbReference type="GO" id="GO:0000082">
    <property type="term" value="P:G1/S transition of mitotic cell cycle"/>
    <property type="evidence" value="ECO:0007669"/>
    <property type="project" value="TreeGrafter"/>
</dbReference>
<evidence type="ECO:0000256" key="8">
    <source>
        <dbReference type="ARBA" id="ARBA00022753"/>
    </source>
</evidence>
<dbReference type="Pfam" id="PF02234">
    <property type="entry name" value="CDI"/>
    <property type="match status" value="1"/>
</dbReference>
<keyword evidence="10" id="KW-0649">Protein kinase inhibitor</keyword>
<evidence type="ECO:0000256" key="14">
    <source>
        <dbReference type="ARBA" id="ARBA00031925"/>
    </source>
</evidence>
<feature type="non-terminal residue" evidence="18">
    <location>
        <position position="61"/>
    </location>
</feature>
<evidence type="ECO:0000256" key="3">
    <source>
        <dbReference type="ARBA" id="ARBA00004496"/>
    </source>
</evidence>
<keyword evidence="9" id="KW-0832">Ubl conjugation</keyword>
<comment type="subcellular location">
    <subcellularLocation>
        <location evidence="3">Cytoplasm</location>
    </subcellularLocation>
    <subcellularLocation>
        <location evidence="2">Endosome</location>
    </subcellularLocation>
    <subcellularLocation>
        <location evidence="1">Nucleus</location>
    </subcellularLocation>
</comment>
<sequence>MMDATRLADQQPKPSACRTLFGPVDHEELKKELTGHLRAMEEAAADSWGFDFSTHTPRPNA</sequence>
<evidence type="ECO:0000256" key="1">
    <source>
        <dbReference type="ARBA" id="ARBA00004123"/>
    </source>
</evidence>
<comment type="function">
    <text evidence="15">Important regulator of cell cycle progression. Inhibits the kinase activity of CDK2 bound to cyclin A, but has little inhibitory activity on CDK2 bound to SPDYA. Involved in G1 arrest. Potent inhibitor of cyclin E- and cyclin A-CDK2 complexes. Forms a complex with cyclin type D-CDK4 complexes and is involved in the assembly, stability, and modulation of CCND1-CDK4 complex activation. Acts either as an inhibitor or an activator of cyclin type D-CDK4 complexes depending on its phosphorylation state and/or stoichometry.</text>
</comment>
<dbReference type="PANTHER" id="PTHR10265:SF9">
    <property type="entry name" value="CYCLIN-DEPENDENT KINASE INHIBITOR 1B"/>
    <property type="match status" value="1"/>
</dbReference>
<keyword evidence="6" id="KW-0963">Cytoplasm</keyword>
<keyword evidence="12" id="KW-0131">Cell cycle</keyword>
<dbReference type="InterPro" id="IPR003175">
    <property type="entry name" value="CDI_dom"/>
</dbReference>
<evidence type="ECO:0000313" key="18">
    <source>
        <dbReference type="EMBL" id="KAF5908237.1"/>
    </source>
</evidence>
<keyword evidence="7" id="KW-0597">Phosphoprotein</keyword>
<proteinExistence type="inferred from homology"/>
<dbReference type="Gene3D" id="4.10.365.10">
    <property type="entry name" value="p27"/>
    <property type="match status" value="1"/>
</dbReference>
<accession>A0A8J4X8C7</accession>
<organism evidence="18 19">
    <name type="scientific">Clarias magur</name>
    <name type="common">Asian catfish</name>
    <name type="synonym">Macropteronotus magur</name>
    <dbReference type="NCBI Taxonomy" id="1594786"/>
    <lineage>
        <taxon>Eukaryota</taxon>
        <taxon>Metazoa</taxon>
        <taxon>Chordata</taxon>
        <taxon>Craniata</taxon>
        <taxon>Vertebrata</taxon>
        <taxon>Euteleostomi</taxon>
        <taxon>Actinopterygii</taxon>
        <taxon>Neopterygii</taxon>
        <taxon>Teleostei</taxon>
        <taxon>Ostariophysi</taxon>
        <taxon>Siluriformes</taxon>
        <taxon>Clariidae</taxon>
        <taxon>Clarias</taxon>
    </lineage>
</organism>
<comment type="caution">
    <text evidence="18">The sequence shown here is derived from an EMBL/GenBank/DDBJ whole genome shotgun (WGS) entry which is preliminary data.</text>
</comment>
<feature type="region of interest" description="Disordered" evidence="16">
    <location>
        <begin position="1"/>
        <end position="20"/>
    </location>
</feature>
<dbReference type="OrthoDB" id="6373236at2759"/>
<dbReference type="EMBL" id="QNUK01000014">
    <property type="protein sequence ID" value="KAF5908237.1"/>
    <property type="molecule type" value="Genomic_DNA"/>
</dbReference>
<dbReference type="GO" id="GO:0004861">
    <property type="term" value="F:cyclin-dependent protein serine/threonine kinase inhibitor activity"/>
    <property type="evidence" value="ECO:0007669"/>
    <property type="project" value="InterPro"/>
</dbReference>
<dbReference type="Proteomes" id="UP000727407">
    <property type="component" value="Unassembled WGS sequence"/>
</dbReference>
<dbReference type="GO" id="GO:0005634">
    <property type="term" value="C:nucleus"/>
    <property type="evidence" value="ECO:0007669"/>
    <property type="project" value="UniProtKB-SubCell"/>
</dbReference>
<gene>
    <name evidence="18" type="primary">cdkn1bb</name>
    <name evidence="18" type="ORF">DAT39_002041</name>
</gene>
<evidence type="ECO:0000313" key="19">
    <source>
        <dbReference type="Proteomes" id="UP000727407"/>
    </source>
</evidence>
<feature type="domain" description="Cyclin-dependent kinase inhibitor" evidence="17">
    <location>
        <begin position="20"/>
        <end position="59"/>
    </location>
</feature>
<dbReference type="AlphaFoldDB" id="A0A8J4X8C7"/>
<dbReference type="InterPro" id="IPR044898">
    <property type="entry name" value="CDI_dom_sf"/>
</dbReference>
<keyword evidence="11" id="KW-0539">Nucleus</keyword>
<dbReference type="GO" id="GO:0005768">
    <property type="term" value="C:endosome"/>
    <property type="evidence" value="ECO:0007669"/>
    <property type="project" value="UniProtKB-SubCell"/>
</dbReference>
<evidence type="ECO:0000256" key="4">
    <source>
        <dbReference type="ARBA" id="ARBA00006726"/>
    </source>
</evidence>
<evidence type="ECO:0000259" key="17">
    <source>
        <dbReference type="Pfam" id="PF02234"/>
    </source>
</evidence>
<evidence type="ECO:0000256" key="6">
    <source>
        <dbReference type="ARBA" id="ARBA00022490"/>
    </source>
</evidence>
<evidence type="ECO:0000256" key="13">
    <source>
        <dbReference type="ARBA" id="ARBA00031903"/>
    </source>
</evidence>
<reference evidence="18" key="1">
    <citation type="submission" date="2020-07" db="EMBL/GenBank/DDBJ databases">
        <title>Clarias magur genome sequencing, assembly and annotation.</title>
        <authorList>
            <person name="Kushwaha B."/>
            <person name="Kumar R."/>
            <person name="Das P."/>
            <person name="Joshi C.G."/>
            <person name="Kumar D."/>
            <person name="Nagpure N.S."/>
            <person name="Pandey M."/>
            <person name="Agarwal S."/>
            <person name="Srivastava S."/>
            <person name="Singh M."/>
            <person name="Sahoo L."/>
            <person name="Jayasankar P."/>
            <person name="Meher P.K."/>
            <person name="Koringa P.G."/>
            <person name="Iquebal M.A."/>
            <person name="Das S.P."/>
            <person name="Bit A."/>
            <person name="Patnaik S."/>
            <person name="Patel N."/>
            <person name="Shah T.M."/>
            <person name="Hinsu A."/>
            <person name="Jena J.K."/>
        </authorList>
    </citation>
    <scope>NUCLEOTIDE SEQUENCE</scope>
    <source>
        <strain evidence="18">CIFAMagur01</strain>
        <tissue evidence="18">Testis</tissue>
    </source>
</reference>
<evidence type="ECO:0000256" key="2">
    <source>
        <dbReference type="ARBA" id="ARBA00004177"/>
    </source>
</evidence>
<dbReference type="PANTHER" id="PTHR10265">
    <property type="entry name" value="CYCLIN-DEPENDENT KINASE INHIBITOR 1"/>
    <property type="match status" value="1"/>
</dbReference>
<dbReference type="GO" id="GO:0008285">
    <property type="term" value="P:negative regulation of cell population proliferation"/>
    <property type="evidence" value="ECO:0007669"/>
    <property type="project" value="TreeGrafter"/>
</dbReference>
<protein>
    <recommendedName>
        <fullName evidence="5">Cyclin-dependent kinase inhibitor 1B</fullName>
    </recommendedName>
    <alternativeName>
        <fullName evidence="14">Cyclin-dependent kinase inhibitor p27</fullName>
    </alternativeName>
    <alternativeName>
        <fullName evidence="13">p27Kip1</fullName>
    </alternativeName>
</protein>